<feature type="transmembrane region" description="Helical" evidence="5">
    <location>
        <begin position="142"/>
        <end position="164"/>
    </location>
</feature>
<keyword evidence="4 5" id="KW-0472">Membrane</keyword>
<dbReference type="GO" id="GO:0022857">
    <property type="term" value="F:transmembrane transporter activity"/>
    <property type="evidence" value="ECO:0007669"/>
    <property type="project" value="InterPro"/>
</dbReference>
<feature type="transmembrane region" description="Helical" evidence="5">
    <location>
        <begin position="87"/>
        <end position="106"/>
    </location>
</feature>
<feature type="transmembrane region" description="Helical" evidence="5">
    <location>
        <begin position="205"/>
        <end position="229"/>
    </location>
</feature>
<comment type="subcellular location">
    <subcellularLocation>
        <location evidence="1">Membrane</location>
        <topology evidence="1">Multi-pass membrane protein</topology>
    </subcellularLocation>
</comment>
<evidence type="ECO:0000259" key="6">
    <source>
        <dbReference type="PROSITE" id="PS50850"/>
    </source>
</evidence>
<evidence type="ECO:0000256" key="3">
    <source>
        <dbReference type="ARBA" id="ARBA00022989"/>
    </source>
</evidence>
<feature type="transmembrane region" description="Helical" evidence="5">
    <location>
        <begin position="328"/>
        <end position="350"/>
    </location>
</feature>
<dbReference type="Proteomes" id="UP000799291">
    <property type="component" value="Unassembled WGS sequence"/>
</dbReference>
<dbReference type="SUPFAM" id="SSF103473">
    <property type="entry name" value="MFS general substrate transporter"/>
    <property type="match status" value="1"/>
</dbReference>
<evidence type="ECO:0000256" key="2">
    <source>
        <dbReference type="ARBA" id="ARBA00022692"/>
    </source>
</evidence>
<keyword evidence="8" id="KW-1185">Reference proteome</keyword>
<name>A0A6G1JER8_9PLEO</name>
<reference evidence="7" key="1">
    <citation type="journal article" date="2020" name="Stud. Mycol.">
        <title>101 Dothideomycetes genomes: a test case for predicting lifestyles and emergence of pathogens.</title>
        <authorList>
            <person name="Haridas S."/>
            <person name="Albert R."/>
            <person name="Binder M."/>
            <person name="Bloem J."/>
            <person name="Labutti K."/>
            <person name="Salamov A."/>
            <person name="Andreopoulos B."/>
            <person name="Baker S."/>
            <person name="Barry K."/>
            <person name="Bills G."/>
            <person name="Bluhm B."/>
            <person name="Cannon C."/>
            <person name="Castanera R."/>
            <person name="Culley D."/>
            <person name="Daum C."/>
            <person name="Ezra D."/>
            <person name="Gonzalez J."/>
            <person name="Henrissat B."/>
            <person name="Kuo A."/>
            <person name="Liang C."/>
            <person name="Lipzen A."/>
            <person name="Lutzoni F."/>
            <person name="Magnuson J."/>
            <person name="Mondo S."/>
            <person name="Nolan M."/>
            <person name="Ohm R."/>
            <person name="Pangilinan J."/>
            <person name="Park H.-J."/>
            <person name="Ramirez L."/>
            <person name="Alfaro M."/>
            <person name="Sun H."/>
            <person name="Tritt A."/>
            <person name="Yoshinaga Y."/>
            <person name="Zwiers L.-H."/>
            <person name="Turgeon B."/>
            <person name="Goodwin S."/>
            <person name="Spatafora J."/>
            <person name="Crous P."/>
            <person name="Grigoriev I."/>
        </authorList>
    </citation>
    <scope>NUCLEOTIDE SEQUENCE</scope>
    <source>
        <strain evidence="7">CBS 122367</strain>
    </source>
</reference>
<accession>A0A6G1JER8</accession>
<feature type="transmembrane region" description="Helical" evidence="5">
    <location>
        <begin position="530"/>
        <end position="550"/>
    </location>
</feature>
<dbReference type="InterPro" id="IPR036259">
    <property type="entry name" value="MFS_trans_sf"/>
</dbReference>
<evidence type="ECO:0000256" key="5">
    <source>
        <dbReference type="SAM" id="Phobius"/>
    </source>
</evidence>
<dbReference type="PANTHER" id="PTHR23501">
    <property type="entry name" value="MAJOR FACILITATOR SUPERFAMILY"/>
    <property type="match status" value="1"/>
</dbReference>
<feature type="transmembrane region" description="Helical" evidence="5">
    <location>
        <begin position="286"/>
        <end position="307"/>
    </location>
</feature>
<gene>
    <name evidence="7" type="ORF">K458DRAFT_483897</name>
</gene>
<sequence>MQEPQIPPSSTTNSIEGDNIEEKKELEQLVVETTGASDYKGKYLQGWRRHLVSLGCCICMFLVNVEVSIVGTALVPIVEDLKGVERMGWVITGYLITYTATIIIWAKLSDIFGRKYTMAASLLFFTAFSGACGASQNMTQLIVSRVFQGIGAAGCWSIGLTMGYELVPRELYPIQGAMYTGAGALGSLTGPLIGGGTSQHGQWRWAFLFNTPVGAATILLLVATVPAQFPHQGDPDYHSPTWRQKLSIHSLARLDIPGCFLLLAACMTIVAVLLEGGISIAWNSGAAIALFVVSGIVWIAFLANEWFFTKRDRTLEPIFPWRFMHNRAWMGTLIFSFMSGIPYNILIINIPQRFQDLDGSSPMGAAVRLIPFNLLIAVTCVLVNVFLMKSGVPCVYFLLLGSIIQVGGLAWFCVLPQDGTLPSTIYGCQIITGFGIGCILGITLLMPPLVVDKKDLAISSGALILFRALGGIFGLSITTTAFNTYLKKHLFDTFGDIPTAAILTAVQEAKHLPLDEQLEVRTVLSEAYSVQMKILVGFAALQVLAVALVYRKGDQIKVVPDAKK</sequence>
<feature type="transmembrane region" description="Helical" evidence="5">
    <location>
        <begin position="370"/>
        <end position="387"/>
    </location>
</feature>
<dbReference type="AlphaFoldDB" id="A0A6G1JER8"/>
<protein>
    <submittedName>
        <fullName evidence="7">MFS general substrate transporter</fullName>
    </submittedName>
</protein>
<dbReference type="EMBL" id="MU005572">
    <property type="protein sequence ID" value="KAF2689042.1"/>
    <property type="molecule type" value="Genomic_DNA"/>
</dbReference>
<feature type="transmembrane region" description="Helical" evidence="5">
    <location>
        <begin position="250"/>
        <end position="274"/>
    </location>
</feature>
<dbReference type="Gene3D" id="1.20.1250.20">
    <property type="entry name" value="MFS general substrate transporter like domains"/>
    <property type="match status" value="1"/>
</dbReference>
<dbReference type="InterPro" id="IPR011701">
    <property type="entry name" value="MFS"/>
</dbReference>
<keyword evidence="3 5" id="KW-1133">Transmembrane helix</keyword>
<feature type="transmembrane region" description="Helical" evidence="5">
    <location>
        <begin position="424"/>
        <end position="451"/>
    </location>
</feature>
<feature type="transmembrane region" description="Helical" evidence="5">
    <location>
        <begin position="176"/>
        <end position="193"/>
    </location>
</feature>
<feature type="transmembrane region" description="Helical" evidence="5">
    <location>
        <begin position="51"/>
        <end position="75"/>
    </location>
</feature>
<evidence type="ECO:0000256" key="4">
    <source>
        <dbReference type="ARBA" id="ARBA00023136"/>
    </source>
</evidence>
<evidence type="ECO:0000313" key="7">
    <source>
        <dbReference type="EMBL" id="KAF2689042.1"/>
    </source>
</evidence>
<dbReference type="PROSITE" id="PS50850">
    <property type="entry name" value="MFS"/>
    <property type="match status" value="1"/>
</dbReference>
<feature type="transmembrane region" description="Helical" evidence="5">
    <location>
        <begin position="463"/>
        <end position="486"/>
    </location>
</feature>
<proteinExistence type="predicted"/>
<feature type="transmembrane region" description="Helical" evidence="5">
    <location>
        <begin position="118"/>
        <end position="136"/>
    </location>
</feature>
<keyword evidence="2 5" id="KW-0812">Transmembrane</keyword>
<feature type="domain" description="Major facilitator superfamily (MFS) profile" evidence="6">
    <location>
        <begin position="52"/>
        <end position="557"/>
    </location>
</feature>
<dbReference type="PANTHER" id="PTHR23501:SF43">
    <property type="entry name" value="MULTIDRUG TRANSPORTER, PUTATIVE (AFU_ORTHOLOGUE AFUA_6G03040)-RELATED"/>
    <property type="match status" value="1"/>
</dbReference>
<evidence type="ECO:0000313" key="8">
    <source>
        <dbReference type="Proteomes" id="UP000799291"/>
    </source>
</evidence>
<dbReference type="GO" id="GO:0005886">
    <property type="term" value="C:plasma membrane"/>
    <property type="evidence" value="ECO:0007669"/>
    <property type="project" value="TreeGrafter"/>
</dbReference>
<dbReference type="OrthoDB" id="440553at2759"/>
<feature type="transmembrane region" description="Helical" evidence="5">
    <location>
        <begin position="394"/>
        <end position="412"/>
    </location>
</feature>
<dbReference type="InterPro" id="IPR020846">
    <property type="entry name" value="MFS_dom"/>
</dbReference>
<organism evidence="7 8">
    <name type="scientific">Lentithecium fluviatile CBS 122367</name>
    <dbReference type="NCBI Taxonomy" id="1168545"/>
    <lineage>
        <taxon>Eukaryota</taxon>
        <taxon>Fungi</taxon>
        <taxon>Dikarya</taxon>
        <taxon>Ascomycota</taxon>
        <taxon>Pezizomycotina</taxon>
        <taxon>Dothideomycetes</taxon>
        <taxon>Pleosporomycetidae</taxon>
        <taxon>Pleosporales</taxon>
        <taxon>Massarineae</taxon>
        <taxon>Lentitheciaceae</taxon>
        <taxon>Lentithecium</taxon>
    </lineage>
</organism>
<dbReference type="Pfam" id="PF07690">
    <property type="entry name" value="MFS_1"/>
    <property type="match status" value="1"/>
</dbReference>
<evidence type="ECO:0000256" key="1">
    <source>
        <dbReference type="ARBA" id="ARBA00004141"/>
    </source>
</evidence>